<comment type="caution">
    <text evidence="1">The sequence shown here is derived from an EMBL/GenBank/DDBJ whole genome shotgun (WGS) entry which is preliminary data.</text>
</comment>
<name>A0ABN9FPH8_9NEOB</name>
<dbReference type="EMBL" id="CATNWA010017078">
    <property type="protein sequence ID" value="CAI9597787.1"/>
    <property type="molecule type" value="Genomic_DNA"/>
</dbReference>
<evidence type="ECO:0000313" key="1">
    <source>
        <dbReference type="EMBL" id="CAI9597787.1"/>
    </source>
</evidence>
<proteinExistence type="predicted"/>
<dbReference type="Proteomes" id="UP001162483">
    <property type="component" value="Unassembled WGS sequence"/>
</dbReference>
<organism evidence="1 2">
    <name type="scientific">Staurois parvus</name>
    <dbReference type="NCBI Taxonomy" id="386267"/>
    <lineage>
        <taxon>Eukaryota</taxon>
        <taxon>Metazoa</taxon>
        <taxon>Chordata</taxon>
        <taxon>Craniata</taxon>
        <taxon>Vertebrata</taxon>
        <taxon>Euteleostomi</taxon>
        <taxon>Amphibia</taxon>
        <taxon>Batrachia</taxon>
        <taxon>Anura</taxon>
        <taxon>Neobatrachia</taxon>
        <taxon>Ranoidea</taxon>
        <taxon>Ranidae</taxon>
        <taxon>Staurois</taxon>
    </lineage>
</organism>
<keyword evidence="2" id="KW-1185">Reference proteome</keyword>
<protein>
    <submittedName>
        <fullName evidence="1">Uncharacterized protein</fullName>
    </submittedName>
</protein>
<gene>
    <name evidence="1" type="ORF">SPARVUS_LOCUS12301310</name>
</gene>
<sequence>MVAVQGQVAVYKPPPRTLLPPAPCLCALPGSVQHRDPVATVSSAVQFHHGDAILLVGGEDFFSLH</sequence>
<evidence type="ECO:0000313" key="2">
    <source>
        <dbReference type="Proteomes" id="UP001162483"/>
    </source>
</evidence>
<accession>A0ABN9FPH8</accession>
<reference evidence="1" key="1">
    <citation type="submission" date="2023-05" db="EMBL/GenBank/DDBJ databases">
        <authorList>
            <person name="Stuckert A."/>
        </authorList>
    </citation>
    <scope>NUCLEOTIDE SEQUENCE</scope>
</reference>